<sequence length="855" mass="93739">MAPKKKDKAKLSEWFQCSLCDKLVSAYDADVHSKSCEAEHGYVQRKTLYGKIIKAEGILVKDGSLLTKTLRSSNDVIWLAIPAMQICGLSIGQPCIVNRTLIKQVWPYQTSASSTVAVTARCLDEMGLKEGDVVTVERFKPQGYKALSVQLKLQKSNPLFETQEFSSFISSYLDGKYVTNGMPLNLRYFGLHCQCFVYNVHHELDASHSSEAHKSNNVLETLPNINSPKELPELSEDGDASFCSASQDLSLSMTSLNISTSSLDDSAPAPQTPLKRNYPNLGTPLKDISDSPNRNDSGVTFAVVSSSQTKFTVVSSASQEISDAPRFSLSDTGGLSTQINELRSRVLRAQQAKSNCCCILLHGPAGTGKTLLVKALAADLKANTIQLTGTDIWSKLFGEAEANLRKAFQDAQEKPLSLIIIDDMDVMCPKRSPNSAGQQEHRLVGTLVSLIDGAAHSKHSSLLVIIGITNKKDDIDPALRRAGRFGCEVEVGVPTMVQRKEILQVLLSKIPHNLSFEDIETVAMNAHGYVGADLAALLNEASLHALSRQGPPPSELGTASLQLTLEDLIFAGSLVKPSALREIQLEVTQVKWSDIGGMSEVKMRLREAVELPLSNPEVFKRLGIEPPRGLLMYGPPGCSKTMVARALATESKLNFLAVKGPELFNQYVGQSEKAVREVFRKARSAAPSIIFFDEIDAIAAKRGSSCGSGVDDRVLTQLLTEMDGLEFLKDVFIMAATNRPDKIDNALLRPGRFDSLVYVPLPDDSTREEILLKKFTKMCVGDDVNVKTLVELTQDYSGAEIIQVCHEAALSALREDINSHQVLFRHFETALKKVQPQIDPELIQIYQKFSNTRIK</sequence>
<keyword evidence="2" id="KW-0547">Nucleotide-binding</keyword>
<organism evidence="6 7">
    <name type="scientific">Lymnaea stagnalis</name>
    <name type="common">Great pond snail</name>
    <name type="synonym">Helix stagnalis</name>
    <dbReference type="NCBI Taxonomy" id="6523"/>
    <lineage>
        <taxon>Eukaryota</taxon>
        <taxon>Metazoa</taxon>
        <taxon>Spiralia</taxon>
        <taxon>Lophotrochozoa</taxon>
        <taxon>Mollusca</taxon>
        <taxon>Gastropoda</taxon>
        <taxon>Heterobranchia</taxon>
        <taxon>Euthyneura</taxon>
        <taxon>Panpulmonata</taxon>
        <taxon>Hygrophila</taxon>
        <taxon>Lymnaeoidea</taxon>
        <taxon>Lymnaeidae</taxon>
        <taxon>Lymnaea</taxon>
    </lineage>
</organism>
<dbReference type="Pfam" id="PF17862">
    <property type="entry name" value="AAA_lid_3"/>
    <property type="match status" value="2"/>
</dbReference>
<dbReference type="SUPFAM" id="SSF52540">
    <property type="entry name" value="P-loop containing nucleoside triphosphate hydrolases"/>
    <property type="match status" value="2"/>
</dbReference>
<protein>
    <recommendedName>
        <fullName evidence="5">AAA+ ATPase domain-containing protein</fullName>
    </recommendedName>
</protein>
<evidence type="ECO:0000256" key="3">
    <source>
        <dbReference type="ARBA" id="ARBA00022840"/>
    </source>
</evidence>
<dbReference type="Gene3D" id="3.40.50.300">
    <property type="entry name" value="P-loop containing nucleotide triphosphate hydrolases"/>
    <property type="match status" value="2"/>
</dbReference>
<dbReference type="PANTHER" id="PTHR23077">
    <property type="entry name" value="AAA-FAMILY ATPASE"/>
    <property type="match status" value="1"/>
</dbReference>
<accession>A0AAV2HSD3</accession>
<dbReference type="Pfam" id="PF00004">
    <property type="entry name" value="AAA"/>
    <property type="match status" value="2"/>
</dbReference>
<dbReference type="InterPro" id="IPR027417">
    <property type="entry name" value="P-loop_NTPase"/>
</dbReference>
<dbReference type="Gene3D" id="1.10.8.60">
    <property type="match status" value="2"/>
</dbReference>
<feature type="compositionally biased region" description="Polar residues" evidence="4">
    <location>
        <begin position="215"/>
        <end position="227"/>
    </location>
</feature>
<dbReference type="InterPro" id="IPR041569">
    <property type="entry name" value="AAA_lid_3"/>
</dbReference>
<dbReference type="GO" id="GO:0005524">
    <property type="term" value="F:ATP binding"/>
    <property type="evidence" value="ECO:0007669"/>
    <property type="project" value="UniProtKB-KW"/>
</dbReference>
<feature type="domain" description="AAA+ ATPase" evidence="5">
    <location>
        <begin position="626"/>
        <end position="763"/>
    </location>
</feature>
<reference evidence="6 7" key="1">
    <citation type="submission" date="2024-04" db="EMBL/GenBank/DDBJ databases">
        <authorList>
            <consortium name="Genoscope - CEA"/>
            <person name="William W."/>
        </authorList>
    </citation>
    <scope>NUCLEOTIDE SEQUENCE [LARGE SCALE GENOMIC DNA]</scope>
</reference>
<evidence type="ECO:0000313" key="7">
    <source>
        <dbReference type="Proteomes" id="UP001497497"/>
    </source>
</evidence>
<dbReference type="InterPro" id="IPR003959">
    <property type="entry name" value="ATPase_AAA_core"/>
</dbReference>
<evidence type="ECO:0000256" key="2">
    <source>
        <dbReference type="ARBA" id="ARBA00022741"/>
    </source>
</evidence>
<evidence type="ECO:0000256" key="4">
    <source>
        <dbReference type="SAM" id="MobiDB-lite"/>
    </source>
</evidence>
<dbReference type="AlphaFoldDB" id="A0AAV2HSD3"/>
<dbReference type="CDD" id="cd19511">
    <property type="entry name" value="RecA-like_CDC48_r2-like"/>
    <property type="match status" value="1"/>
</dbReference>
<comment type="caution">
    <text evidence="6">The sequence shown here is derived from an EMBL/GenBank/DDBJ whole genome shotgun (WGS) entry which is preliminary data.</text>
</comment>
<gene>
    <name evidence="6" type="ORF">GSLYS_00010772001</name>
</gene>
<dbReference type="InterPro" id="IPR003960">
    <property type="entry name" value="ATPase_AAA_CS"/>
</dbReference>
<keyword evidence="3" id="KW-0067">ATP-binding</keyword>
<feature type="region of interest" description="Disordered" evidence="4">
    <location>
        <begin position="261"/>
        <end position="293"/>
    </location>
</feature>
<dbReference type="Proteomes" id="UP001497497">
    <property type="component" value="Unassembled WGS sequence"/>
</dbReference>
<dbReference type="InterPro" id="IPR050168">
    <property type="entry name" value="AAA_ATPase_domain"/>
</dbReference>
<dbReference type="GO" id="GO:0005737">
    <property type="term" value="C:cytoplasm"/>
    <property type="evidence" value="ECO:0007669"/>
    <property type="project" value="TreeGrafter"/>
</dbReference>
<evidence type="ECO:0000259" key="5">
    <source>
        <dbReference type="SMART" id="SM00382"/>
    </source>
</evidence>
<keyword evidence="7" id="KW-1185">Reference proteome</keyword>
<dbReference type="PROSITE" id="PS00674">
    <property type="entry name" value="AAA"/>
    <property type="match status" value="1"/>
</dbReference>
<dbReference type="EMBL" id="CAXITT010000241">
    <property type="protein sequence ID" value="CAL1536859.1"/>
    <property type="molecule type" value="Genomic_DNA"/>
</dbReference>
<evidence type="ECO:0000256" key="1">
    <source>
        <dbReference type="ARBA" id="ARBA00022737"/>
    </source>
</evidence>
<dbReference type="SMART" id="SM00382">
    <property type="entry name" value="AAA"/>
    <property type="match status" value="2"/>
</dbReference>
<evidence type="ECO:0000313" key="6">
    <source>
        <dbReference type="EMBL" id="CAL1536859.1"/>
    </source>
</evidence>
<dbReference type="FunFam" id="3.40.50.300:FF:000018">
    <property type="entry name" value="Cell division control 48"/>
    <property type="match status" value="1"/>
</dbReference>
<feature type="region of interest" description="Disordered" evidence="4">
    <location>
        <begin position="215"/>
        <end position="240"/>
    </location>
</feature>
<dbReference type="InterPro" id="IPR003593">
    <property type="entry name" value="AAA+_ATPase"/>
</dbReference>
<dbReference type="PANTHER" id="PTHR23077:SF27">
    <property type="entry name" value="ATPASE FAMILY GENE 2 PROTEIN HOMOLOG A"/>
    <property type="match status" value="1"/>
</dbReference>
<proteinExistence type="predicted"/>
<feature type="domain" description="AAA+ ATPase" evidence="5">
    <location>
        <begin position="355"/>
        <end position="495"/>
    </location>
</feature>
<keyword evidence="1" id="KW-0677">Repeat</keyword>
<dbReference type="GO" id="GO:0016887">
    <property type="term" value="F:ATP hydrolysis activity"/>
    <property type="evidence" value="ECO:0007669"/>
    <property type="project" value="InterPro"/>
</dbReference>
<name>A0AAV2HSD3_LYMST</name>